<dbReference type="Proteomes" id="UP000664832">
    <property type="component" value="Unassembled WGS sequence"/>
</dbReference>
<proteinExistence type="predicted"/>
<evidence type="ECO:0000313" key="2">
    <source>
        <dbReference type="Proteomes" id="UP000664832"/>
    </source>
</evidence>
<dbReference type="RefSeq" id="WP_206898677.1">
    <property type="nucleotide sequence ID" value="NZ_JAFLWI010000007.1"/>
</dbReference>
<protein>
    <submittedName>
        <fullName evidence="1">Uncharacterized protein</fullName>
    </submittedName>
</protein>
<reference evidence="1 2" key="1">
    <citation type="submission" date="2021-03" db="EMBL/GenBank/DDBJ databases">
        <title>Enterococcal diversity collection.</title>
        <authorList>
            <person name="Gilmore M.S."/>
            <person name="Schwartzman J."/>
            <person name="Van Tyne D."/>
            <person name="Martin M."/>
            <person name="Earl A.M."/>
            <person name="Manson A.L."/>
            <person name="Straub T."/>
            <person name="Salamzade R."/>
            <person name="Saavedra J."/>
            <person name="Lebreton F."/>
            <person name="Prichula J."/>
            <person name="Schaufler K."/>
            <person name="Gaca A."/>
            <person name="Sgardioli B."/>
            <person name="Wagenaar J."/>
            <person name="Strong T."/>
        </authorList>
    </citation>
    <scope>NUCLEOTIDE SEQUENCE [LARGE SCALE GENOMIC DNA]</scope>
    <source>
        <strain evidence="1 2">MSG2901</strain>
    </source>
</reference>
<organism evidence="1 2">
    <name type="scientific">Candidatus Enterococcus courvalinii</name>
    <dbReference type="NCBI Taxonomy" id="2815329"/>
    <lineage>
        <taxon>Bacteria</taxon>
        <taxon>Bacillati</taxon>
        <taxon>Bacillota</taxon>
        <taxon>Bacilli</taxon>
        <taxon>Lactobacillales</taxon>
        <taxon>Enterococcaceae</taxon>
        <taxon>Enterococcus</taxon>
    </lineage>
</organism>
<name>A0ABS3HZM2_9ENTE</name>
<comment type="caution">
    <text evidence="1">The sequence shown here is derived from an EMBL/GenBank/DDBJ whole genome shotgun (WGS) entry which is preliminary data.</text>
</comment>
<keyword evidence="2" id="KW-1185">Reference proteome</keyword>
<dbReference type="EMBL" id="JAFLWI010000007">
    <property type="protein sequence ID" value="MBO0481913.1"/>
    <property type="molecule type" value="Genomic_DNA"/>
</dbReference>
<accession>A0ABS3HZM2</accession>
<evidence type="ECO:0000313" key="1">
    <source>
        <dbReference type="EMBL" id="MBO0481913.1"/>
    </source>
</evidence>
<gene>
    <name evidence="1" type="ORF">JZO71_06185</name>
</gene>
<sequence length="441" mass="52922">MEEWKAVFEEWFPKELNKKSYPIKVSKQYTSNQRFEIYERLTKPQRQLVDQYRRYLINSRFMEENYLAATDWVFADFKINPFFRTSRRQEKLYCDCGRELKVQYIVKSPKTGRILKLGINHFAEHLHVSPTIASSIHQGMTKVDLALDELLWLKQQNIEFPEELWQEYLFSLYHNRRVKRPYLPDVHLAKRVADFREAQMPIYLADYQALEHEIKKISEQIADQPKKSRAKKELFEDFTEELTRNVEEFLTNYRSFLRKDWQAVLRDTKAKLPVSYFDSLIAELRSFNREQPTHQLAEVRERAQQQRFIQPAIYTLIWEKYACYGFTEGFFDSLPRVIRNGFLKALRRESSNDQLPTAKVKSTSKKVGAQEWQSLAHSLHDKKIAEVLVDFEQREYVFSEEQKTALDYYQKLEHSLYLEKPEVKSLLRELLQKNYCDKKSQ</sequence>